<evidence type="ECO:0000256" key="1">
    <source>
        <dbReference type="SAM" id="MobiDB-lite"/>
    </source>
</evidence>
<feature type="compositionally biased region" description="Basic and acidic residues" evidence="1">
    <location>
        <begin position="104"/>
        <end position="116"/>
    </location>
</feature>
<reference evidence="2" key="1">
    <citation type="submission" date="2023-03" db="UniProtKB">
        <authorList>
            <consortium name="EnsemblPlants"/>
        </authorList>
    </citation>
    <scope>IDENTIFICATION</scope>
</reference>
<proteinExistence type="predicted"/>
<organism evidence="2">
    <name type="scientific">Cucumis melo</name>
    <name type="common">Muskmelon</name>
    <dbReference type="NCBI Taxonomy" id="3656"/>
    <lineage>
        <taxon>Eukaryota</taxon>
        <taxon>Viridiplantae</taxon>
        <taxon>Streptophyta</taxon>
        <taxon>Embryophyta</taxon>
        <taxon>Tracheophyta</taxon>
        <taxon>Spermatophyta</taxon>
        <taxon>Magnoliopsida</taxon>
        <taxon>eudicotyledons</taxon>
        <taxon>Gunneridae</taxon>
        <taxon>Pentapetalae</taxon>
        <taxon>rosids</taxon>
        <taxon>fabids</taxon>
        <taxon>Cucurbitales</taxon>
        <taxon>Cucurbitaceae</taxon>
        <taxon>Benincaseae</taxon>
        <taxon>Cucumis</taxon>
    </lineage>
</organism>
<evidence type="ECO:0008006" key="3">
    <source>
        <dbReference type="Google" id="ProtNLM"/>
    </source>
</evidence>
<dbReference type="PANTHER" id="PTHR46250">
    <property type="entry name" value="MYB/SANT-LIKE DNA-BINDING DOMAIN PROTEIN-RELATED"/>
    <property type="match status" value="1"/>
</dbReference>
<sequence>MTLKRTFQAITEMRGPACNGFGWNDEEKCIIAEKGLFDNWVRSHPAAKRLLNKLFSYYDELTYVFGRDRATVRFAEIFADVRSNEPRGYDGFDMGDGNEEFPPDDVRTSRPSRALEGRIGSSGSKRKRGSQREVDVEGIHLALDQTNDQLRMIAEWPACALANDNHILPLKLGNASYLTKPIALQNCQIPEGKASPSNEVVEHSPSNGPVSEDYKMVTINGV</sequence>
<dbReference type="PANTHER" id="PTHR46250:SF18">
    <property type="entry name" value="MYB_SANT-LIKE DOMAIN-CONTAINING PROTEIN"/>
    <property type="match status" value="1"/>
</dbReference>
<dbReference type="Gramene" id="MELO3C031251.2.1">
    <property type="protein sequence ID" value="MELO3C031251.2.1"/>
    <property type="gene ID" value="MELO3C031251.2"/>
</dbReference>
<feature type="region of interest" description="Disordered" evidence="1">
    <location>
        <begin position="89"/>
        <end position="133"/>
    </location>
</feature>
<protein>
    <recommendedName>
        <fullName evidence="3">Retrotransposon protein</fullName>
    </recommendedName>
</protein>
<dbReference type="AlphaFoldDB" id="A0A9I9EAW8"/>
<accession>A0A9I9EAW8</accession>
<dbReference type="EnsemblPlants" id="MELO3C031251.2.1">
    <property type="protein sequence ID" value="MELO3C031251.2.1"/>
    <property type="gene ID" value="MELO3C031251.2"/>
</dbReference>
<name>A0A9I9EAW8_CUCME</name>
<evidence type="ECO:0000313" key="2">
    <source>
        <dbReference type="EnsemblPlants" id="MELO3C031251.2.1"/>
    </source>
</evidence>